<reference evidence="2 3" key="1">
    <citation type="submission" date="2024-12" db="EMBL/GenBank/DDBJ databases">
        <title>The coexistence of Mycolicibacterium septicum and Mycolicibacterium nivoides in clinical samples.</title>
        <authorList>
            <person name="Wang C."/>
            <person name="Feng Y."/>
            <person name="Zong Z."/>
        </authorList>
    </citation>
    <scope>NUCLEOTIDE SEQUENCE [LARGE SCALE GENOMIC DNA]</scope>
    <source>
        <strain evidence="2 3">120310</strain>
    </source>
</reference>
<evidence type="ECO:0000313" key="2">
    <source>
        <dbReference type="EMBL" id="MFN6554708.1"/>
    </source>
</evidence>
<dbReference type="Proteomes" id="UP001635817">
    <property type="component" value="Unassembled WGS sequence"/>
</dbReference>
<proteinExistence type="predicted"/>
<gene>
    <name evidence="2" type="ORF">ACK4CP_30260</name>
</gene>
<keyword evidence="3" id="KW-1185">Reference proteome</keyword>
<dbReference type="RefSeq" id="WP_409552787.1">
    <property type="nucleotide sequence ID" value="NZ_JBKBDE010000014.1"/>
</dbReference>
<evidence type="ECO:0000313" key="3">
    <source>
        <dbReference type="Proteomes" id="UP001635817"/>
    </source>
</evidence>
<sequence length="92" mass="10129">MAAQNGSIRPPAGALHVDSWEGPANDRFRFFRGTRRGERVAVEIVGFQFADGRVDRVAHLHADHVDLKVIDIERLLADLLAAKDEIQGLEAG</sequence>
<dbReference type="EMBL" id="JBKBDE010000014">
    <property type="protein sequence ID" value="MFN6554708.1"/>
    <property type="molecule type" value="Genomic_DNA"/>
</dbReference>
<accession>A0ABW9M323</accession>
<name>A0ABW9M323_9MYCO</name>
<protein>
    <submittedName>
        <fullName evidence="2">Uncharacterized protein</fullName>
    </submittedName>
</protein>
<organism evidence="2 3">
    <name type="scientific">Mycolicibacterium septicum</name>
    <dbReference type="NCBI Taxonomy" id="98668"/>
    <lineage>
        <taxon>Bacteria</taxon>
        <taxon>Bacillati</taxon>
        <taxon>Actinomycetota</taxon>
        <taxon>Actinomycetes</taxon>
        <taxon>Mycobacteriales</taxon>
        <taxon>Mycobacteriaceae</taxon>
        <taxon>Mycolicibacterium</taxon>
    </lineage>
</organism>
<feature type="region of interest" description="Disordered" evidence="1">
    <location>
        <begin position="1"/>
        <end position="20"/>
    </location>
</feature>
<evidence type="ECO:0000256" key="1">
    <source>
        <dbReference type="SAM" id="MobiDB-lite"/>
    </source>
</evidence>
<comment type="caution">
    <text evidence="2">The sequence shown here is derived from an EMBL/GenBank/DDBJ whole genome shotgun (WGS) entry which is preliminary data.</text>
</comment>